<keyword evidence="2" id="KW-1185">Reference proteome</keyword>
<accession>A0A195BSN2</accession>
<gene>
    <name evidence="1" type="ORF">ALC53_01985</name>
</gene>
<feature type="non-terminal residue" evidence="1">
    <location>
        <position position="1"/>
    </location>
</feature>
<evidence type="ECO:0000313" key="2">
    <source>
        <dbReference type="Proteomes" id="UP000078540"/>
    </source>
</evidence>
<dbReference type="Proteomes" id="UP000078540">
    <property type="component" value="Unassembled WGS sequence"/>
</dbReference>
<name>A0A195BSN2_9HYME</name>
<dbReference type="AlphaFoldDB" id="A0A195BSN2"/>
<protein>
    <submittedName>
        <fullName evidence="1">Uncharacterized protein</fullName>
    </submittedName>
</protein>
<reference evidence="1 2" key="1">
    <citation type="submission" date="2015-09" db="EMBL/GenBank/DDBJ databases">
        <title>Atta colombica WGS genome.</title>
        <authorList>
            <person name="Nygaard S."/>
            <person name="Hu H."/>
            <person name="Boomsma J."/>
            <person name="Zhang G."/>
        </authorList>
    </citation>
    <scope>NUCLEOTIDE SEQUENCE [LARGE SCALE GENOMIC DNA]</scope>
    <source>
        <strain evidence="1">Treedump-2</strain>
        <tissue evidence="1">Whole body</tissue>
    </source>
</reference>
<proteinExistence type="predicted"/>
<evidence type="ECO:0000313" key="1">
    <source>
        <dbReference type="EMBL" id="KYM89673.1"/>
    </source>
</evidence>
<dbReference type="EMBL" id="KQ976417">
    <property type="protein sequence ID" value="KYM89673.1"/>
    <property type="molecule type" value="Genomic_DNA"/>
</dbReference>
<sequence length="82" mass="9402">YCIFLLATIFINMRKLNTSFLTLEFQLEIIDMTLHSTSIVHGTAPNIVGQANANIVLHLMILKYISLSNHAKIIEQTPYDYY</sequence>
<organism evidence="1 2">
    <name type="scientific">Atta colombica</name>
    <dbReference type="NCBI Taxonomy" id="520822"/>
    <lineage>
        <taxon>Eukaryota</taxon>
        <taxon>Metazoa</taxon>
        <taxon>Ecdysozoa</taxon>
        <taxon>Arthropoda</taxon>
        <taxon>Hexapoda</taxon>
        <taxon>Insecta</taxon>
        <taxon>Pterygota</taxon>
        <taxon>Neoptera</taxon>
        <taxon>Endopterygota</taxon>
        <taxon>Hymenoptera</taxon>
        <taxon>Apocrita</taxon>
        <taxon>Aculeata</taxon>
        <taxon>Formicoidea</taxon>
        <taxon>Formicidae</taxon>
        <taxon>Myrmicinae</taxon>
        <taxon>Atta</taxon>
    </lineage>
</organism>